<dbReference type="InterPro" id="IPR011453">
    <property type="entry name" value="DUF1559"/>
</dbReference>
<dbReference type="GO" id="GO:0016020">
    <property type="term" value="C:membrane"/>
    <property type="evidence" value="ECO:0007669"/>
    <property type="project" value="UniProtKB-SubCell"/>
</dbReference>
<dbReference type="InterPro" id="IPR045584">
    <property type="entry name" value="Pilin-like"/>
</dbReference>
<dbReference type="NCBIfam" id="TIGR04294">
    <property type="entry name" value="pre_pil_HX9DG"/>
    <property type="match status" value="1"/>
</dbReference>
<reference evidence="8 9" key="1">
    <citation type="journal article" date="2012" name="FEBS Lett.">
        <title>Anammox organism KSU-1 expresses a NirK-type copper-containing nitrite reductase instead of a NirS-type with cytochrome cd1.</title>
        <authorList>
            <person name="Hira D."/>
            <person name="Toh H."/>
            <person name="Migita C.T."/>
            <person name="Okubo H."/>
            <person name="Nishiyama T."/>
            <person name="Hattori M."/>
            <person name="Furukawa K."/>
            <person name="Fujii T."/>
        </authorList>
    </citation>
    <scope>NUCLEOTIDE SEQUENCE [LARGE SCALE GENOMIC DNA]</scope>
</reference>
<keyword evidence="2" id="KW-0488">Methylation</keyword>
<evidence type="ECO:0000313" key="8">
    <source>
        <dbReference type="EMBL" id="GAB64215.1"/>
    </source>
</evidence>
<accession>I3IR70</accession>
<keyword evidence="9" id="KW-1185">Reference proteome</keyword>
<sequence length="457" mass="48859">MKKILKNIREKIKKGRKSVSGFTLIEMLAAIGVAGILGGIITPAAINSLAKSRQAKCAENLRQWGNALVQYVTDTGMYPASAIDVGSGATQVRQRWFNTLSPYMGADERARTNAQGNTGTTNEMGDLDQSVFTRAFICPEVDGEWKIGRNNSYGYNHNYLGNARATYETVTPPAMRTSGRKKNGYVNYPVTLAEIKDPTRTIAIADTDGTGHLDSYRPPTEMITAETAEGNISFAPGGAAAATGWGTGGSLTFCRTTTLGNEGYQIDGTFLPCRNLDTATNIANSNISLNDICGAAGGSNRQSIAARGIVSNRHDGGANVCFADGHVEFFIREAVYVHPTTGRPSNRLWNGFGRDNDEDGNGIVSVGNPIYDSNEWICDVNGNGVVDSGEENTVILGYCGENNSGFLMGSNKLDSTTDIINARGNLTEEALLLSRNGPTIPKRAPFPLIATILEQSS</sequence>
<dbReference type="EMBL" id="BAFH01000004">
    <property type="protein sequence ID" value="GAB64215.1"/>
    <property type="molecule type" value="Genomic_DNA"/>
</dbReference>
<dbReference type="SUPFAM" id="SSF54523">
    <property type="entry name" value="Pili subunits"/>
    <property type="match status" value="1"/>
</dbReference>
<evidence type="ECO:0000256" key="4">
    <source>
        <dbReference type="ARBA" id="ARBA00022989"/>
    </source>
</evidence>
<feature type="domain" description="DUF1559" evidence="7">
    <location>
        <begin position="52"/>
        <end position="330"/>
    </location>
</feature>
<dbReference type="Pfam" id="PF07596">
    <property type="entry name" value="SBP_bac_10"/>
    <property type="match status" value="1"/>
</dbReference>
<gene>
    <name evidence="8" type="ORF">KSU1_D0906</name>
</gene>
<evidence type="ECO:0000313" key="9">
    <source>
        <dbReference type="Proteomes" id="UP000002985"/>
    </source>
</evidence>
<dbReference type="NCBIfam" id="TIGR02532">
    <property type="entry name" value="IV_pilin_GFxxxE"/>
    <property type="match status" value="1"/>
</dbReference>
<keyword evidence="3 6" id="KW-0812">Transmembrane</keyword>
<dbReference type="InterPro" id="IPR012902">
    <property type="entry name" value="N_methyl_site"/>
</dbReference>
<proteinExistence type="predicted"/>
<keyword evidence="4 6" id="KW-1133">Transmembrane helix</keyword>
<dbReference type="PROSITE" id="PS00409">
    <property type="entry name" value="PROKAR_NTER_METHYL"/>
    <property type="match status" value="1"/>
</dbReference>
<dbReference type="InterPro" id="IPR027558">
    <property type="entry name" value="Pre_pil_HX9DG_C"/>
</dbReference>
<feature type="transmembrane region" description="Helical" evidence="6">
    <location>
        <begin position="21"/>
        <end position="46"/>
    </location>
</feature>
<dbReference type="Proteomes" id="UP000002985">
    <property type="component" value="Unassembled WGS sequence"/>
</dbReference>
<evidence type="ECO:0000256" key="2">
    <source>
        <dbReference type="ARBA" id="ARBA00022481"/>
    </source>
</evidence>
<dbReference type="PANTHER" id="PTHR30093:SF44">
    <property type="entry name" value="TYPE II SECRETION SYSTEM CORE PROTEIN G"/>
    <property type="match status" value="1"/>
</dbReference>
<dbReference type="OrthoDB" id="254858at2"/>
<evidence type="ECO:0000256" key="5">
    <source>
        <dbReference type="ARBA" id="ARBA00023136"/>
    </source>
</evidence>
<evidence type="ECO:0000256" key="1">
    <source>
        <dbReference type="ARBA" id="ARBA00004167"/>
    </source>
</evidence>
<evidence type="ECO:0000256" key="6">
    <source>
        <dbReference type="SAM" id="Phobius"/>
    </source>
</evidence>
<comment type="caution">
    <text evidence="8">The sequence shown here is derived from an EMBL/GenBank/DDBJ whole genome shotgun (WGS) entry which is preliminary data.</text>
</comment>
<dbReference type="AlphaFoldDB" id="I3IR70"/>
<evidence type="ECO:0000259" key="7">
    <source>
        <dbReference type="Pfam" id="PF07596"/>
    </source>
</evidence>
<name>I3IR70_9BACT</name>
<dbReference type="STRING" id="247490.KSU1_D0906"/>
<dbReference type="eggNOG" id="COG2165">
    <property type="taxonomic scope" value="Bacteria"/>
</dbReference>
<dbReference type="Gene3D" id="3.30.700.10">
    <property type="entry name" value="Glycoprotein, Type 4 Pilin"/>
    <property type="match status" value="1"/>
</dbReference>
<comment type="subcellular location">
    <subcellularLocation>
        <location evidence="1">Membrane</location>
        <topology evidence="1">Single-pass membrane protein</topology>
    </subcellularLocation>
</comment>
<evidence type="ECO:0000256" key="3">
    <source>
        <dbReference type="ARBA" id="ARBA00022692"/>
    </source>
</evidence>
<keyword evidence="5 6" id="KW-0472">Membrane</keyword>
<dbReference type="Pfam" id="PF07963">
    <property type="entry name" value="N_methyl"/>
    <property type="match status" value="1"/>
</dbReference>
<protein>
    <recommendedName>
        <fullName evidence="7">DUF1559 domain-containing protein</fullName>
    </recommendedName>
</protein>
<dbReference type="PANTHER" id="PTHR30093">
    <property type="entry name" value="GENERAL SECRETION PATHWAY PROTEIN G"/>
    <property type="match status" value="1"/>
</dbReference>
<organism evidence="8 9">
    <name type="scientific">Candidatus Jettenia caeni</name>
    <dbReference type="NCBI Taxonomy" id="247490"/>
    <lineage>
        <taxon>Bacteria</taxon>
        <taxon>Pseudomonadati</taxon>
        <taxon>Planctomycetota</taxon>
        <taxon>Candidatus Brocadiia</taxon>
        <taxon>Candidatus Brocadiales</taxon>
        <taxon>Candidatus Brocadiaceae</taxon>
        <taxon>Candidatus Jettenia</taxon>
    </lineage>
</organism>